<keyword evidence="5" id="KW-0547">Nucleotide-binding</keyword>
<dbReference type="HOGENOM" id="CLU_033546_1_0_0"/>
<dbReference type="Gene3D" id="3.40.50.2020">
    <property type="match status" value="2"/>
</dbReference>
<dbReference type="GO" id="GO:0000287">
    <property type="term" value="F:magnesium ion binding"/>
    <property type="evidence" value="ECO:0007669"/>
    <property type="project" value="InterPro"/>
</dbReference>
<dbReference type="GO" id="GO:0005524">
    <property type="term" value="F:ATP binding"/>
    <property type="evidence" value="ECO:0007669"/>
    <property type="project" value="UniProtKB-KW"/>
</dbReference>
<dbReference type="PANTHER" id="PTHR10210">
    <property type="entry name" value="RIBOSE-PHOSPHATE DIPHOSPHOKINASE FAMILY MEMBER"/>
    <property type="match status" value="1"/>
</dbReference>
<dbReference type="GO" id="GO:0006164">
    <property type="term" value="P:purine nucleotide biosynthetic process"/>
    <property type="evidence" value="ECO:0007669"/>
    <property type="project" value="TreeGrafter"/>
</dbReference>
<evidence type="ECO:0000256" key="2">
    <source>
        <dbReference type="ARBA" id="ARBA00022679"/>
    </source>
</evidence>
<evidence type="ECO:0000259" key="10">
    <source>
        <dbReference type="Pfam" id="PF13793"/>
    </source>
</evidence>
<dbReference type="NCBIfam" id="NF002320">
    <property type="entry name" value="PRK01259.1"/>
    <property type="match status" value="1"/>
</dbReference>
<dbReference type="GO" id="GO:0002189">
    <property type="term" value="C:ribose phosphate diphosphokinase complex"/>
    <property type="evidence" value="ECO:0007669"/>
    <property type="project" value="TreeGrafter"/>
</dbReference>
<dbReference type="Pfam" id="PF13793">
    <property type="entry name" value="Pribosyltran_N"/>
    <property type="match status" value="1"/>
</dbReference>
<evidence type="ECO:0000313" key="11">
    <source>
        <dbReference type="EMBL" id="BAE81205.1"/>
    </source>
</evidence>
<dbReference type="GO" id="GO:0004749">
    <property type="term" value="F:ribose phosphate diphosphokinase activity"/>
    <property type="evidence" value="ECO:0007669"/>
    <property type="project" value="UniProtKB-EC"/>
</dbReference>
<gene>
    <name evidence="11" type="primary">kprS</name>
    <name evidence="11" type="ordered locus">CF0433</name>
</gene>
<reference evidence="11 12" key="1">
    <citation type="journal article" date="2006" name="DNA Res.">
        <title>Genome sequence of the cat pathogen, Chlamydophila felis.</title>
        <authorList>
            <person name="Azuma Y."/>
            <person name="Hirakawa H."/>
            <person name="Yamashita A."/>
            <person name="Cai Y."/>
            <person name="Rahman M.A."/>
            <person name="Suzuki H."/>
            <person name="Mitaku S."/>
            <person name="Toh H."/>
            <person name="Goto S."/>
            <person name="Murakami T."/>
            <person name="Sugi K."/>
            <person name="Hayashi H."/>
            <person name="Fukushi H."/>
            <person name="Hattori M."/>
            <person name="Kuhara S."/>
            <person name="Shirai M."/>
        </authorList>
    </citation>
    <scope>NUCLEOTIDE SEQUENCE [LARGE SCALE GENOMIC DNA]</scope>
    <source>
        <strain evidence="11 12">Fe/C-56</strain>
    </source>
</reference>
<evidence type="ECO:0000313" key="12">
    <source>
        <dbReference type="Proteomes" id="UP000001260"/>
    </source>
</evidence>
<organism evidence="11 12">
    <name type="scientific">Chlamydia felis (strain Fe/C-56)</name>
    <name type="common">Chlamydophila felis</name>
    <dbReference type="NCBI Taxonomy" id="264202"/>
    <lineage>
        <taxon>Bacteria</taxon>
        <taxon>Pseudomonadati</taxon>
        <taxon>Chlamydiota</taxon>
        <taxon>Chlamydiia</taxon>
        <taxon>Chlamydiales</taxon>
        <taxon>Chlamydiaceae</taxon>
        <taxon>Chlamydia/Chlamydophila group</taxon>
        <taxon>Chlamydia</taxon>
    </lineage>
</organism>
<dbReference type="AlphaFoldDB" id="Q254T3"/>
<name>Q254T3_CHLFF</name>
<keyword evidence="8" id="KW-0460">Magnesium</keyword>
<feature type="domain" description="Ribose-phosphate pyrophosphokinase N-terminal" evidence="10">
    <location>
        <begin position="7"/>
        <end position="121"/>
    </location>
</feature>
<dbReference type="PANTHER" id="PTHR10210:SF32">
    <property type="entry name" value="RIBOSE-PHOSPHATE PYROPHOSPHOKINASE 2"/>
    <property type="match status" value="1"/>
</dbReference>
<dbReference type="OrthoDB" id="9777067at2"/>
<evidence type="ECO:0000256" key="5">
    <source>
        <dbReference type="ARBA" id="ARBA00022741"/>
    </source>
</evidence>
<dbReference type="FunFam" id="3.40.50.2020:FF:000007">
    <property type="entry name" value="Ribose-phosphate pyrophosphokinase"/>
    <property type="match status" value="1"/>
</dbReference>
<dbReference type="Pfam" id="PF14572">
    <property type="entry name" value="Pribosyl_synth"/>
    <property type="match status" value="1"/>
</dbReference>
<dbReference type="RefSeq" id="WP_011457985.1">
    <property type="nucleotide sequence ID" value="NC_007899.1"/>
</dbReference>
<keyword evidence="2" id="KW-0808">Transferase</keyword>
<dbReference type="NCBIfam" id="TIGR01251">
    <property type="entry name" value="ribP_PPkin"/>
    <property type="match status" value="1"/>
</dbReference>
<sequence length="301" mass="33098">MNKQPILLSGSSNVILAQNVCSELKIKLGHMELNQFPDGETHVKVLEDVRGRDVFILQSIVGQPNHYLFELLIIADAVKRSSAKSITAIIPYLGYCRQDRRNKTGVPITAKLVANVLTTAGITNLITFDLHADQIEGFYETHVDHLHCQQLFIDTIKSYISQDCLVVAPDIGSIKIAERTARMLDTALAVIKKERLNSFEVRMKLIGDVQDKNVVIIDDLCSTANTLVEAANLCKQKGAKKIIATVTHGLFVGDAIQKIEASALESLFVTDTIHLQSVSKCIKTLSTAPMIASAIRETVSF</sequence>
<dbReference type="eggNOG" id="COG0462">
    <property type="taxonomic scope" value="Bacteria"/>
</dbReference>
<keyword evidence="3" id="KW-0479">Metal-binding</keyword>
<dbReference type="Proteomes" id="UP000001260">
    <property type="component" value="Chromosome"/>
</dbReference>
<keyword evidence="4" id="KW-0545">Nucleotide biosynthesis</keyword>
<accession>Q254T3</accession>
<dbReference type="EMBL" id="AP006861">
    <property type="protein sequence ID" value="BAE81205.1"/>
    <property type="molecule type" value="Genomic_DNA"/>
</dbReference>
<evidence type="ECO:0000256" key="7">
    <source>
        <dbReference type="ARBA" id="ARBA00022840"/>
    </source>
</evidence>
<dbReference type="SUPFAM" id="SSF53271">
    <property type="entry name" value="PRTase-like"/>
    <property type="match status" value="2"/>
</dbReference>
<evidence type="ECO:0000256" key="4">
    <source>
        <dbReference type="ARBA" id="ARBA00022727"/>
    </source>
</evidence>
<dbReference type="EC" id="2.7.6.1" evidence="1"/>
<evidence type="ECO:0000256" key="3">
    <source>
        <dbReference type="ARBA" id="ARBA00022723"/>
    </source>
</evidence>
<keyword evidence="6" id="KW-0418">Kinase</keyword>
<dbReference type="SMART" id="SM01400">
    <property type="entry name" value="Pribosyltran_N"/>
    <property type="match status" value="1"/>
</dbReference>
<keyword evidence="12" id="KW-1185">Reference proteome</keyword>
<dbReference type="CDD" id="cd06223">
    <property type="entry name" value="PRTases_typeI"/>
    <property type="match status" value="1"/>
</dbReference>
<keyword evidence="7" id="KW-0067">ATP-binding</keyword>
<dbReference type="InterPro" id="IPR000836">
    <property type="entry name" value="PRTase_dom"/>
</dbReference>
<dbReference type="KEGG" id="cfe:CF0433"/>
<evidence type="ECO:0000256" key="6">
    <source>
        <dbReference type="ARBA" id="ARBA00022777"/>
    </source>
</evidence>
<evidence type="ECO:0000256" key="9">
    <source>
        <dbReference type="ARBA" id="ARBA00049535"/>
    </source>
</evidence>
<dbReference type="InterPro" id="IPR029057">
    <property type="entry name" value="PRTase-like"/>
</dbReference>
<dbReference type="GO" id="GO:0016301">
    <property type="term" value="F:kinase activity"/>
    <property type="evidence" value="ECO:0007669"/>
    <property type="project" value="UniProtKB-KW"/>
</dbReference>
<evidence type="ECO:0000256" key="1">
    <source>
        <dbReference type="ARBA" id="ARBA00013247"/>
    </source>
</evidence>
<comment type="catalytic activity">
    <reaction evidence="9">
        <text>D-ribose 5-phosphate + ATP = 5-phospho-alpha-D-ribose 1-diphosphate + AMP + H(+)</text>
        <dbReference type="Rhea" id="RHEA:15609"/>
        <dbReference type="ChEBI" id="CHEBI:15378"/>
        <dbReference type="ChEBI" id="CHEBI:30616"/>
        <dbReference type="ChEBI" id="CHEBI:58017"/>
        <dbReference type="ChEBI" id="CHEBI:78346"/>
        <dbReference type="ChEBI" id="CHEBI:456215"/>
        <dbReference type="EC" id="2.7.6.1"/>
    </reaction>
</comment>
<dbReference type="GO" id="GO:0005737">
    <property type="term" value="C:cytoplasm"/>
    <property type="evidence" value="ECO:0007669"/>
    <property type="project" value="TreeGrafter"/>
</dbReference>
<dbReference type="InterPro" id="IPR029099">
    <property type="entry name" value="Pribosyltran_N"/>
</dbReference>
<dbReference type="InterPro" id="IPR005946">
    <property type="entry name" value="Rib-P_diPkinase"/>
</dbReference>
<dbReference type="STRING" id="264202.CF0433"/>
<proteinExistence type="predicted"/>
<dbReference type="GO" id="GO:0006015">
    <property type="term" value="P:5-phosphoribose 1-diphosphate biosynthetic process"/>
    <property type="evidence" value="ECO:0007669"/>
    <property type="project" value="TreeGrafter"/>
</dbReference>
<evidence type="ECO:0000256" key="8">
    <source>
        <dbReference type="ARBA" id="ARBA00022842"/>
    </source>
</evidence>
<protein>
    <recommendedName>
        <fullName evidence="1">ribose-phosphate diphosphokinase</fullName>
        <ecNumber evidence="1">2.7.6.1</ecNumber>
    </recommendedName>
</protein>